<sequence>MGLFEIIAIVFFGLALTGNKKKKNDKKETGWSQMELSPQESSEKASQRRLANYKRPEDRLKQKRSSKADVLEKYYAKIPVEYHSILKKYQKQLEHMPMNLLRQVLDGMASGQMTIQKKAQDFEKYPQVRKMLIKIAKEVNSVTDRNQMGGSNEIFNEESHDEELTNEEKEDSERIGAIPDSIKKTDISVMEKSSKKEKTKMSKSQIRQAIIWSEILQAPKSLR</sequence>
<evidence type="ECO:0000313" key="2">
    <source>
        <dbReference type="EMBL" id="MBG9985286.1"/>
    </source>
</evidence>
<proteinExistence type="predicted"/>
<comment type="caution">
    <text evidence="2">The sequence shown here is derived from an EMBL/GenBank/DDBJ whole genome shotgun (WGS) entry which is preliminary data.</text>
</comment>
<feature type="region of interest" description="Disordered" evidence="1">
    <location>
        <begin position="145"/>
        <end position="203"/>
    </location>
</feature>
<reference evidence="2 3" key="1">
    <citation type="submission" date="2020-07" db="EMBL/GenBank/DDBJ databases">
        <title>Facklamia lactis sp. nov., isolated from raw milk.</title>
        <authorList>
            <person name="Doll E.V."/>
            <person name="Huptas C."/>
            <person name="Staib L."/>
            <person name="Wenning M."/>
            <person name="Scherer S."/>
        </authorList>
    </citation>
    <scope>NUCLEOTIDE SEQUENCE [LARGE SCALE GENOMIC DNA]</scope>
    <source>
        <strain evidence="2 3">DSM 111018</strain>
    </source>
</reference>
<feature type="compositionally biased region" description="Basic and acidic residues" evidence="1">
    <location>
        <begin position="54"/>
        <end position="64"/>
    </location>
</feature>
<feature type="region of interest" description="Disordered" evidence="1">
    <location>
        <begin position="22"/>
        <end position="64"/>
    </location>
</feature>
<evidence type="ECO:0000256" key="1">
    <source>
        <dbReference type="SAM" id="MobiDB-lite"/>
    </source>
</evidence>
<organism evidence="2 3">
    <name type="scientific">Facklamia lactis</name>
    <dbReference type="NCBI Taxonomy" id="2749967"/>
    <lineage>
        <taxon>Bacteria</taxon>
        <taxon>Bacillati</taxon>
        <taxon>Bacillota</taxon>
        <taxon>Bacilli</taxon>
        <taxon>Lactobacillales</taxon>
        <taxon>Aerococcaceae</taxon>
        <taxon>Facklamia</taxon>
    </lineage>
</organism>
<dbReference type="EMBL" id="JACBXQ010000001">
    <property type="protein sequence ID" value="MBG9985286.1"/>
    <property type="molecule type" value="Genomic_DNA"/>
</dbReference>
<name>A0ABS0LMA6_9LACT</name>
<keyword evidence="3" id="KW-1185">Reference proteome</keyword>
<feature type="compositionally biased region" description="Polar residues" evidence="1">
    <location>
        <begin position="30"/>
        <end position="40"/>
    </location>
</feature>
<protein>
    <submittedName>
        <fullName evidence="2">Uncharacterized protein</fullName>
    </submittedName>
</protein>
<feature type="compositionally biased region" description="Polar residues" evidence="1">
    <location>
        <begin position="145"/>
        <end position="154"/>
    </location>
</feature>
<feature type="compositionally biased region" description="Basic and acidic residues" evidence="1">
    <location>
        <begin position="162"/>
        <end position="174"/>
    </location>
</feature>
<dbReference type="Proteomes" id="UP000721415">
    <property type="component" value="Unassembled WGS sequence"/>
</dbReference>
<evidence type="ECO:0000313" key="3">
    <source>
        <dbReference type="Proteomes" id="UP000721415"/>
    </source>
</evidence>
<dbReference type="RefSeq" id="WP_197113217.1">
    <property type="nucleotide sequence ID" value="NZ_JACBXQ010000001.1"/>
</dbReference>
<accession>A0ABS0LMA6</accession>
<gene>
    <name evidence="2" type="ORF">HZY91_00090</name>
</gene>